<dbReference type="GO" id="GO:0006355">
    <property type="term" value="P:regulation of DNA-templated transcription"/>
    <property type="evidence" value="ECO:0007669"/>
    <property type="project" value="InterPro"/>
</dbReference>
<gene>
    <name evidence="1" type="ORF">GTA08_BOTSDO01098</name>
</gene>
<dbReference type="AlphaFoldDB" id="A0A8H4NCK2"/>
<comment type="caution">
    <text evidence="1">The sequence shown here is derived from an EMBL/GenBank/DDBJ whole genome shotgun (WGS) entry which is preliminary data.</text>
</comment>
<evidence type="ECO:0000313" key="1">
    <source>
        <dbReference type="EMBL" id="KAF4314051.1"/>
    </source>
</evidence>
<dbReference type="OrthoDB" id="5431013at2759"/>
<keyword evidence="2" id="KW-1185">Reference proteome</keyword>
<protein>
    <recommendedName>
        <fullName evidence="3">Fungal N-terminal domain-containing protein</fullName>
    </recommendedName>
</protein>
<dbReference type="EMBL" id="WWBZ02000001">
    <property type="protein sequence ID" value="KAF4314051.1"/>
    <property type="molecule type" value="Genomic_DNA"/>
</dbReference>
<evidence type="ECO:0000313" key="2">
    <source>
        <dbReference type="Proteomes" id="UP000572817"/>
    </source>
</evidence>
<dbReference type="PANTHER" id="PTHR36167:SF4">
    <property type="entry name" value="FUNGAL N-TERMINAL DOMAIN-CONTAINING PROTEIN"/>
    <property type="match status" value="1"/>
</dbReference>
<dbReference type="InterPro" id="IPR039327">
    <property type="entry name" value="CON7-like"/>
</dbReference>
<name>A0A8H4NCK2_9PEZI</name>
<organism evidence="1 2">
    <name type="scientific">Botryosphaeria dothidea</name>
    <dbReference type="NCBI Taxonomy" id="55169"/>
    <lineage>
        <taxon>Eukaryota</taxon>
        <taxon>Fungi</taxon>
        <taxon>Dikarya</taxon>
        <taxon>Ascomycota</taxon>
        <taxon>Pezizomycotina</taxon>
        <taxon>Dothideomycetes</taxon>
        <taxon>Dothideomycetes incertae sedis</taxon>
        <taxon>Botryosphaeriales</taxon>
        <taxon>Botryosphaeriaceae</taxon>
        <taxon>Botryosphaeria</taxon>
    </lineage>
</organism>
<reference evidence="1" key="1">
    <citation type="submission" date="2020-04" db="EMBL/GenBank/DDBJ databases">
        <title>Genome Assembly and Annotation of Botryosphaeria dothidea sdau 11-99, a Latent Pathogen of Apple Fruit Ring Rot in China.</title>
        <authorList>
            <person name="Yu C."/>
            <person name="Diao Y."/>
            <person name="Lu Q."/>
            <person name="Zhao J."/>
            <person name="Cui S."/>
            <person name="Peng C."/>
            <person name="He B."/>
            <person name="Liu H."/>
        </authorList>
    </citation>
    <scope>NUCLEOTIDE SEQUENCE [LARGE SCALE GENOMIC DNA]</scope>
    <source>
        <strain evidence="1">Sdau11-99</strain>
    </source>
</reference>
<proteinExistence type="predicted"/>
<evidence type="ECO:0008006" key="3">
    <source>
        <dbReference type="Google" id="ProtNLM"/>
    </source>
</evidence>
<accession>A0A8H4NCK2</accession>
<sequence length="166" mass="18776">MAETLGVIASSIQVADLGFKLARNIYDYAEAYQNSDKRLKDVARDVRLTCNVVGELEGVFNHPATKALKKDKALATAHETLEACESVFGEIQQSIEKARKNKLLLPFRQPKMDMLSANLDRLKSTLMLLVAVLQHAYHIASDEKKRDELRELMRAKDEAKMKLNFL</sequence>
<dbReference type="Proteomes" id="UP000572817">
    <property type="component" value="Unassembled WGS sequence"/>
</dbReference>
<dbReference type="PANTHER" id="PTHR36167">
    <property type="entry name" value="C2H2 FINGER DOMAIN TRANSCRIPTION FACTOR (EUROFUNG)-RELATED"/>
    <property type="match status" value="1"/>
</dbReference>